<dbReference type="OrthoDB" id="6359816at2759"/>
<sequence>LFNNPTLSDVKIKQIFKSQVREYYAHKAILCMESEYFMNMFAGGFKEAVEGSIELHEDDPDHFSSVLKFLYGGEFD</sequence>
<dbReference type="CDD" id="cd18186">
    <property type="entry name" value="BTB_POZ_ZBTB_KLHL-like"/>
    <property type="match status" value="1"/>
</dbReference>
<accession>A0A6A6ZLG1</accession>
<gene>
    <name evidence="2" type="ORF">CC86DRAFT_263419</name>
</gene>
<proteinExistence type="predicted"/>
<dbReference type="Gene3D" id="3.30.710.10">
    <property type="entry name" value="Potassium Channel Kv1.1, Chain A"/>
    <property type="match status" value="1"/>
</dbReference>
<dbReference type="SUPFAM" id="SSF54695">
    <property type="entry name" value="POZ domain"/>
    <property type="match status" value="1"/>
</dbReference>
<organism evidence="2 3">
    <name type="scientific">Ophiobolus disseminans</name>
    <dbReference type="NCBI Taxonomy" id="1469910"/>
    <lineage>
        <taxon>Eukaryota</taxon>
        <taxon>Fungi</taxon>
        <taxon>Dikarya</taxon>
        <taxon>Ascomycota</taxon>
        <taxon>Pezizomycotina</taxon>
        <taxon>Dothideomycetes</taxon>
        <taxon>Pleosporomycetidae</taxon>
        <taxon>Pleosporales</taxon>
        <taxon>Pleosporineae</taxon>
        <taxon>Phaeosphaeriaceae</taxon>
        <taxon>Ophiobolus</taxon>
    </lineage>
</organism>
<dbReference type="InterPro" id="IPR011333">
    <property type="entry name" value="SKP1/BTB/POZ_sf"/>
</dbReference>
<feature type="domain" description="BTB" evidence="1">
    <location>
        <begin position="8"/>
        <end position="76"/>
    </location>
</feature>
<reference evidence="2" key="1">
    <citation type="journal article" date="2020" name="Stud. Mycol.">
        <title>101 Dothideomycetes genomes: a test case for predicting lifestyles and emergence of pathogens.</title>
        <authorList>
            <person name="Haridas S."/>
            <person name="Albert R."/>
            <person name="Binder M."/>
            <person name="Bloem J."/>
            <person name="Labutti K."/>
            <person name="Salamov A."/>
            <person name="Andreopoulos B."/>
            <person name="Baker S."/>
            <person name="Barry K."/>
            <person name="Bills G."/>
            <person name="Bluhm B."/>
            <person name="Cannon C."/>
            <person name="Castanera R."/>
            <person name="Culley D."/>
            <person name="Daum C."/>
            <person name="Ezra D."/>
            <person name="Gonzalez J."/>
            <person name="Henrissat B."/>
            <person name="Kuo A."/>
            <person name="Liang C."/>
            <person name="Lipzen A."/>
            <person name="Lutzoni F."/>
            <person name="Magnuson J."/>
            <person name="Mondo S."/>
            <person name="Nolan M."/>
            <person name="Ohm R."/>
            <person name="Pangilinan J."/>
            <person name="Park H.-J."/>
            <person name="Ramirez L."/>
            <person name="Alfaro M."/>
            <person name="Sun H."/>
            <person name="Tritt A."/>
            <person name="Yoshinaga Y."/>
            <person name="Zwiers L.-H."/>
            <person name="Turgeon B."/>
            <person name="Goodwin S."/>
            <person name="Spatafora J."/>
            <person name="Crous P."/>
            <person name="Grigoriev I."/>
        </authorList>
    </citation>
    <scope>NUCLEOTIDE SEQUENCE</scope>
    <source>
        <strain evidence="2">CBS 113818</strain>
    </source>
</reference>
<dbReference type="PANTHER" id="PTHR47843">
    <property type="entry name" value="BTB DOMAIN-CONTAINING PROTEIN-RELATED"/>
    <property type="match status" value="1"/>
</dbReference>
<dbReference type="InterPro" id="IPR000210">
    <property type="entry name" value="BTB/POZ_dom"/>
</dbReference>
<name>A0A6A6ZLG1_9PLEO</name>
<evidence type="ECO:0000259" key="1">
    <source>
        <dbReference type="PROSITE" id="PS50097"/>
    </source>
</evidence>
<dbReference type="AlphaFoldDB" id="A0A6A6ZLG1"/>
<keyword evidence="3" id="KW-1185">Reference proteome</keyword>
<feature type="non-terminal residue" evidence="2">
    <location>
        <position position="1"/>
    </location>
</feature>
<dbReference type="EMBL" id="MU006235">
    <property type="protein sequence ID" value="KAF2821942.1"/>
    <property type="molecule type" value="Genomic_DNA"/>
</dbReference>
<dbReference type="Proteomes" id="UP000799424">
    <property type="component" value="Unassembled WGS sequence"/>
</dbReference>
<feature type="non-terminal residue" evidence="2">
    <location>
        <position position="76"/>
    </location>
</feature>
<evidence type="ECO:0000313" key="2">
    <source>
        <dbReference type="EMBL" id="KAF2821942.1"/>
    </source>
</evidence>
<evidence type="ECO:0000313" key="3">
    <source>
        <dbReference type="Proteomes" id="UP000799424"/>
    </source>
</evidence>
<protein>
    <recommendedName>
        <fullName evidence="1">BTB domain-containing protein</fullName>
    </recommendedName>
</protein>
<dbReference type="Pfam" id="PF00651">
    <property type="entry name" value="BTB"/>
    <property type="match status" value="1"/>
</dbReference>
<dbReference type="PROSITE" id="PS50097">
    <property type="entry name" value="BTB"/>
    <property type="match status" value="1"/>
</dbReference>